<protein>
    <submittedName>
        <fullName evidence="2">Uncharacterized protein</fullName>
    </submittedName>
</protein>
<gene>
    <name evidence="2" type="ORF">A6A04_11180</name>
</gene>
<comment type="caution">
    <text evidence="2">The sequence shown here is derived from an EMBL/GenBank/DDBJ whole genome shotgun (WGS) entry which is preliminary data.</text>
</comment>
<name>A0A178MZ54_9PROT</name>
<dbReference type="STRING" id="1285242.A6A04_11180"/>
<dbReference type="EMBL" id="LWQT01000020">
    <property type="protein sequence ID" value="OAN55218.1"/>
    <property type="molecule type" value="Genomic_DNA"/>
</dbReference>
<feature type="region of interest" description="Disordered" evidence="1">
    <location>
        <begin position="1"/>
        <end position="31"/>
    </location>
</feature>
<organism evidence="2 3">
    <name type="scientific">Paramagnetospirillum marisnigri</name>
    <dbReference type="NCBI Taxonomy" id="1285242"/>
    <lineage>
        <taxon>Bacteria</taxon>
        <taxon>Pseudomonadati</taxon>
        <taxon>Pseudomonadota</taxon>
        <taxon>Alphaproteobacteria</taxon>
        <taxon>Rhodospirillales</taxon>
        <taxon>Magnetospirillaceae</taxon>
        <taxon>Paramagnetospirillum</taxon>
    </lineage>
</organism>
<sequence length="123" mass="13299">MPDNHYDPTQPRDDHGRWSDEENASAHGHVVKDIHRRAAAIIAGEKQVGKNSECVSLVKHLAPQVGFASTWEEGPPIRGYGKPPLEPGTAIATFTGGKYPSAVTGNHAAIFLEYGMRDGRQGI</sequence>
<accession>A0A178MZ54</accession>
<dbReference type="RefSeq" id="WP_068489400.1">
    <property type="nucleotide sequence ID" value="NZ_LWQT01000020.1"/>
</dbReference>
<reference evidence="2 3" key="1">
    <citation type="submission" date="2016-04" db="EMBL/GenBank/DDBJ databases">
        <title>Draft genome sequence of freshwater magnetotactic bacteria Magnetospirillum marisnigri SP-1 and Magnetospirillum moscoviense BB-1.</title>
        <authorList>
            <person name="Koziaeva V."/>
            <person name="Dziuba M.V."/>
            <person name="Ivanov T.M."/>
            <person name="Kuznetsov B."/>
            <person name="Grouzdev D.S."/>
        </authorList>
    </citation>
    <scope>NUCLEOTIDE SEQUENCE [LARGE SCALE GENOMIC DNA]</scope>
    <source>
        <strain evidence="2 3">SP-1</strain>
    </source>
</reference>
<keyword evidence="3" id="KW-1185">Reference proteome</keyword>
<feature type="compositionally biased region" description="Basic and acidic residues" evidence="1">
    <location>
        <begin position="1"/>
        <end position="20"/>
    </location>
</feature>
<evidence type="ECO:0000313" key="3">
    <source>
        <dbReference type="Proteomes" id="UP000078428"/>
    </source>
</evidence>
<dbReference type="Proteomes" id="UP000078428">
    <property type="component" value="Unassembled WGS sequence"/>
</dbReference>
<evidence type="ECO:0000313" key="2">
    <source>
        <dbReference type="EMBL" id="OAN55218.1"/>
    </source>
</evidence>
<dbReference type="AlphaFoldDB" id="A0A178MZ54"/>
<dbReference type="InterPro" id="IPR047746">
    <property type="entry name" value="Dae2/Tae2-like"/>
</dbReference>
<dbReference type="NCBIfam" id="NF033857">
    <property type="entry name" value="BPSL0067_fam"/>
    <property type="match status" value="1"/>
</dbReference>
<evidence type="ECO:0000256" key="1">
    <source>
        <dbReference type="SAM" id="MobiDB-lite"/>
    </source>
</evidence>
<proteinExistence type="predicted"/>